<evidence type="ECO:0000313" key="4">
    <source>
        <dbReference type="Proteomes" id="UP000274556"/>
    </source>
</evidence>
<dbReference type="RefSeq" id="WP_211334948.1">
    <property type="nucleotide sequence ID" value="NZ_RBXL01000001.1"/>
</dbReference>
<comment type="caution">
    <text evidence="3">The sequence shown here is derived from an EMBL/GenBank/DDBJ whole genome shotgun (WGS) entry which is preliminary data.</text>
</comment>
<evidence type="ECO:0000313" key="3">
    <source>
        <dbReference type="EMBL" id="RKT42777.1"/>
    </source>
</evidence>
<comment type="similarity">
    <text evidence="1">Belongs to the HupH/HyaF family.</text>
</comment>
<sequence>MTTPIDLTTTRRMPGTPLSVVVDEGPDYLLMPKGMATYQAPLLPEPETLDGCAAGLDQLRHLHAILARHCVGQPADVLDLNPLDIINLQFVDQTLGEGEVSVIQQGLDETRAQETRLAGIWRLRVPASDGSAGRELIEVAEIPSFVRDSAFLGTTETIGPVGDLPDGVMNAPALIAEIEAKVAEWRPGTAAHIINLTLLPMTEQDHAYLDERLGRGHVTILSRGYGSCRIVAGGIRQVWWVQHFNSDDRLILSTLEVTDVPIAALAAQEDIDDSRDRLAEILEALG</sequence>
<dbReference type="AlphaFoldDB" id="A0A495V339"/>
<dbReference type="InterPro" id="IPR006894">
    <property type="entry name" value="HupH_Hydgase_express_prot_C"/>
</dbReference>
<keyword evidence="4" id="KW-1185">Reference proteome</keyword>
<dbReference type="Pfam" id="PF04809">
    <property type="entry name" value="HupH_C"/>
    <property type="match status" value="2"/>
</dbReference>
<reference evidence="3 4" key="1">
    <citation type="submission" date="2018-10" db="EMBL/GenBank/DDBJ databases">
        <title>Genomic Encyclopedia of Archaeal and Bacterial Type Strains, Phase II (KMG-II): from individual species to whole genera.</title>
        <authorList>
            <person name="Goeker M."/>
        </authorList>
    </citation>
    <scope>NUCLEOTIDE SEQUENCE [LARGE SCALE GENOMIC DNA]</scope>
    <source>
        <strain evidence="3 4">DSM 235</strain>
    </source>
</reference>
<feature type="domain" description="HupH hydrogenase expression protein C-terminal" evidence="2">
    <location>
        <begin position="60"/>
        <end position="147"/>
    </location>
</feature>
<dbReference type="Gene3D" id="3.30.1370.140">
    <property type="entry name" value="HupH hydrogenase expression protein, C-terminal domain"/>
    <property type="match status" value="2"/>
</dbReference>
<feature type="domain" description="HupH hydrogenase expression protein C-terminal" evidence="2">
    <location>
        <begin position="168"/>
        <end position="284"/>
    </location>
</feature>
<evidence type="ECO:0000259" key="2">
    <source>
        <dbReference type="Pfam" id="PF04809"/>
    </source>
</evidence>
<gene>
    <name evidence="3" type="ORF">BDD21_0072</name>
</gene>
<accession>A0A495V339</accession>
<organism evidence="3 4">
    <name type="scientific">Thiocapsa rosea</name>
    <dbReference type="NCBI Taxonomy" id="69360"/>
    <lineage>
        <taxon>Bacteria</taxon>
        <taxon>Pseudomonadati</taxon>
        <taxon>Pseudomonadota</taxon>
        <taxon>Gammaproteobacteria</taxon>
        <taxon>Chromatiales</taxon>
        <taxon>Chromatiaceae</taxon>
        <taxon>Thiocapsa</taxon>
    </lineage>
</organism>
<proteinExistence type="inferred from homology"/>
<evidence type="ECO:0000256" key="1">
    <source>
        <dbReference type="ARBA" id="ARBA00010832"/>
    </source>
</evidence>
<dbReference type="InterPro" id="IPR038527">
    <property type="entry name" value="HupH_C_sf"/>
</dbReference>
<protein>
    <submittedName>
        <fullName evidence="3">Hydrogenase-1 operon protein HyaF</fullName>
    </submittedName>
</protein>
<dbReference type="EMBL" id="RBXL01000001">
    <property type="protein sequence ID" value="RKT42777.1"/>
    <property type="molecule type" value="Genomic_DNA"/>
</dbReference>
<name>A0A495V339_9GAMM</name>
<dbReference type="Proteomes" id="UP000274556">
    <property type="component" value="Unassembled WGS sequence"/>
</dbReference>